<feature type="region of interest" description="Disordered" evidence="1">
    <location>
        <begin position="535"/>
        <end position="570"/>
    </location>
</feature>
<feature type="region of interest" description="Disordered" evidence="1">
    <location>
        <begin position="1"/>
        <end position="28"/>
    </location>
</feature>
<feature type="region of interest" description="Disordered" evidence="1">
    <location>
        <begin position="653"/>
        <end position="682"/>
    </location>
</feature>
<dbReference type="OrthoDB" id="5563016at2759"/>
<evidence type="ECO:0000256" key="1">
    <source>
        <dbReference type="SAM" id="MobiDB-lite"/>
    </source>
</evidence>
<feature type="compositionally biased region" description="Basic and acidic residues" evidence="1">
    <location>
        <begin position="1"/>
        <end position="25"/>
    </location>
</feature>
<dbReference type="Proteomes" id="UP001149813">
    <property type="component" value="Unassembled WGS sequence"/>
</dbReference>
<feature type="region of interest" description="Disordered" evidence="1">
    <location>
        <begin position="223"/>
        <end position="246"/>
    </location>
</feature>
<reference evidence="2" key="1">
    <citation type="submission" date="2022-07" db="EMBL/GenBank/DDBJ databases">
        <title>Phylogenomic reconstructions and comparative analyses of Kickxellomycotina fungi.</title>
        <authorList>
            <person name="Reynolds N.K."/>
            <person name="Stajich J.E."/>
            <person name="Barry K."/>
            <person name="Grigoriev I.V."/>
            <person name="Crous P."/>
            <person name="Smith M.E."/>
        </authorList>
    </citation>
    <scope>NUCLEOTIDE SEQUENCE</scope>
    <source>
        <strain evidence="2">NBRC 32514</strain>
    </source>
</reference>
<feature type="compositionally biased region" description="Polar residues" evidence="1">
    <location>
        <begin position="669"/>
        <end position="682"/>
    </location>
</feature>
<feature type="region of interest" description="Disordered" evidence="1">
    <location>
        <begin position="583"/>
        <end position="636"/>
    </location>
</feature>
<protein>
    <submittedName>
        <fullName evidence="2">Uncharacterized protein</fullName>
    </submittedName>
</protein>
<name>A0A9W7Y6H7_9FUNG</name>
<dbReference type="PANTHER" id="PTHR12751">
    <property type="entry name" value="PHOSPHATASE AND ACTIN REGULATOR PHACTR"/>
    <property type="match status" value="1"/>
</dbReference>
<organism evidence="2 3">
    <name type="scientific">Coemansia erecta</name>
    <dbReference type="NCBI Taxonomy" id="147472"/>
    <lineage>
        <taxon>Eukaryota</taxon>
        <taxon>Fungi</taxon>
        <taxon>Fungi incertae sedis</taxon>
        <taxon>Zoopagomycota</taxon>
        <taxon>Kickxellomycotina</taxon>
        <taxon>Kickxellomycetes</taxon>
        <taxon>Kickxellales</taxon>
        <taxon>Kickxellaceae</taxon>
        <taxon>Coemansia</taxon>
    </lineage>
</organism>
<evidence type="ECO:0000313" key="3">
    <source>
        <dbReference type="Proteomes" id="UP001149813"/>
    </source>
</evidence>
<evidence type="ECO:0000313" key="2">
    <source>
        <dbReference type="EMBL" id="KAJ1725437.1"/>
    </source>
</evidence>
<feature type="compositionally biased region" description="Acidic residues" evidence="1">
    <location>
        <begin position="561"/>
        <end position="570"/>
    </location>
</feature>
<feature type="region of interest" description="Disordered" evidence="1">
    <location>
        <begin position="130"/>
        <end position="153"/>
    </location>
</feature>
<feature type="compositionally biased region" description="Polar residues" evidence="1">
    <location>
        <begin position="373"/>
        <end position="383"/>
    </location>
</feature>
<gene>
    <name evidence="2" type="ORF">LPJ53_000367</name>
</gene>
<keyword evidence="3" id="KW-1185">Reference proteome</keyword>
<feature type="region of interest" description="Disordered" evidence="1">
    <location>
        <begin position="302"/>
        <end position="383"/>
    </location>
</feature>
<accession>A0A9W7Y6H7</accession>
<feature type="compositionally biased region" description="Polar residues" evidence="1">
    <location>
        <begin position="625"/>
        <end position="634"/>
    </location>
</feature>
<feature type="compositionally biased region" description="Polar residues" evidence="1">
    <location>
        <begin position="591"/>
        <end position="602"/>
    </location>
</feature>
<feature type="compositionally biased region" description="Polar residues" evidence="1">
    <location>
        <begin position="227"/>
        <end position="240"/>
    </location>
</feature>
<sequence>MYCTAKTDEHSTPEKADTGDLDRSPHQQATDQLVPQQGSILAALEHDLVPSYIANVQSWIRGSQSMATIDDSSAMFVSCTSMPNLQSPAANNQTIGMLTPRAGRRSMSIESVLADVAAQLSPVMSAIEDPIDSESDSEYITGSETGSSSRSSFVEITSVENEAYRCSGRFAPRLSTIERAHDGRLQIKPNDTPLQNAHALSPTESTPRFGAISEILAKDCTVGADSGNESATDASPQSETHAVPECGDDMTDICQVGGFPLAPNAICIQQRDKPNLFHGSNTGGDVTIADPSRILLSISLNSSESNGQDGVDPGNEQTSPELASPPMSPDRLRTVTVNTSVDTAETAKADSAPVSPISRKNGHSECDPYKADQQPSIESEPSSLMQQVVHNTIVHSETESERSIVGASEEAVSNTHGVELCDDSGLLSRHQRHAEGVGLSLFANENQISGSRMFSIFSDVSQSDMSLLNASQSLPDQYYGQFSQLSLLFDGHQQSIVQSVVGDTSSDGASAGLGVSQTATNTREYRGEIATAFSGNQFDNRGSTARGINRNAKNHNKGTECDDNGDDDDDEMALSEIIAINRAVISPPTPAQNSDAPDQPLSQEPKEPSEIQSGEPSSPEDDASNRPSFSSLASRTRKLSTALGSFRNLHRKIRSTATGAPGRAAAITDDSSSSGDGVNTHASHLSGGKEFRFNELVAVYETWNRDEYDRKGMPSAKLDSEAIEQIKHELNEFKVYEMQVHEDSRQHTHFIY</sequence>
<dbReference type="EMBL" id="JANBOJ010000005">
    <property type="protein sequence ID" value="KAJ1725437.1"/>
    <property type="molecule type" value="Genomic_DNA"/>
</dbReference>
<dbReference type="GO" id="GO:0030036">
    <property type="term" value="P:actin cytoskeleton organization"/>
    <property type="evidence" value="ECO:0007669"/>
    <property type="project" value="TreeGrafter"/>
</dbReference>
<comment type="caution">
    <text evidence="2">The sequence shown here is derived from an EMBL/GenBank/DDBJ whole genome shotgun (WGS) entry which is preliminary data.</text>
</comment>
<dbReference type="AlphaFoldDB" id="A0A9W7Y6H7"/>
<dbReference type="PANTHER" id="PTHR12751:SF18">
    <property type="entry name" value="PHOSPHATASE AND ACTIN REGULATOR 1"/>
    <property type="match status" value="1"/>
</dbReference>
<proteinExistence type="predicted"/>
<feature type="compositionally biased region" description="Low complexity" evidence="1">
    <location>
        <begin position="141"/>
        <end position="152"/>
    </location>
</feature>
<dbReference type="GO" id="GO:0003779">
    <property type="term" value="F:actin binding"/>
    <property type="evidence" value="ECO:0007669"/>
    <property type="project" value="TreeGrafter"/>
</dbReference>